<dbReference type="PANTHER" id="PTHR33568">
    <property type="entry name" value="DNA POLYMERASE"/>
    <property type="match status" value="1"/>
</dbReference>
<dbReference type="Gene3D" id="3.90.1600.10">
    <property type="entry name" value="Palm domain of DNA polymerase"/>
    <property type="match status" value="2"/>
</dbReference>
<dbReference type="SUPFAM" id="SSF56672">
    <property type="entry name" value="DNA/RNA polymerases"/>
    <property type="match status" value="1"/>
</dbReference>
<evidence type="ECO:0000256" key="5">
    <source>
        <dbReference type="ARBA" id="ARBA00022705"/>
    </source>
</evidence>
<dbReference type="Pfam" id="PF03175">
    <property type="entry name" value="DNA_pol_B_2"/>
    <property type="match status" value="1"/>
</dbReference>
<reference evidence="10" key="1">
    <citation type="journal article" date="2013" name="Fungal Genet. Biol.">
        <title>The 135 kbp mitochondrial genome of Agaricus bisporus is the largest known eukaryotic reservoir of group I introns and plasmid-related sequences.</title>
        <authorList>
            <person name="Ferandon C."/>
            <person name="Xu J."/>
            <person name="Barroso G."/>
        </authorList>
    </citation>
    <scope>NUCLEOTIDE SEQUENCE</scope>
</reference>
<dbReference type="EC" id="2.7.7.7" evidence="2"/>
<dbReference type="GO" id="GO:0003887">
    <property type="term" value="F:DNA-directed DNA polymerase activity"/>
    <property type="evidence" value="ECO:0007669"/>
    <property type="project" value="UniProtKB-KW"/>
</dbReference>
<dbReference type="InterPro" id="IPR012337">
    <property type="entry name" value="RNaseH-like_sf"/>
</dbReference>
<evidence type="ECO:0000256" key="7">
    <source>
        <dbReference type="ARBA" id="ARBA00023125"/>
    </source>
</evidence>
<evidence type="ECO:0000256" key="3">
    <source>
        <dbReference type="ARBA" id="ARBA00022679"/>
    </source>
</evidence>
<proteinExistence type="inferred from homology"/>
<dbReference type="AlphaFoldDB" id="S4SN88"/>
<dbReference type="GO" id="GO:0006260">
    <property type="term" value="P:DNA replication"/>
    <property type="evidence" value="ECO:0007669"/>
    <property type="project" value="UniProtKB-KW"/>
</dbReference>
<dbReference type="SUPFAM" id="SSF53098">
    <property type="entry name" value="Ribonuclease H-like"/>
    <property type="match status" value="1"/>
</dbReference>
<dbReference type="EMBL" id="JX271275">
    <property type="protein sequence ID" value="AFP72286.1"/>
    <property type="molecule type" value="Genomic_DNA"/>
</dbReference>
<dbReference type="InterPro" id="IPR043502">
    <property type="entry name" value="DNA/RNA_pol_sf"/>
</dbReference>
<evidence type="ECO:0000259" key="9">
    <source>
        <dbReference type="Pfam" id="PF03175"/>
    </source>
</evidence>
<comment type="similarity">
    <text evidence="1">Belongs to the DNA polymerase type-B family.</text>
</comment>
<accession>S4SN88</accession>
<keyword evidence="7" id="KW-0238">DNA-binding</keyword>
<feature type="domain" description="DNA-directed DNA polymerase family B mitochondria/virus" evidence="9">
    <location>
        <begin position="2"/>
        <end position="379"/>
    </location>
</feature>
<evidence type="ECO:0000313" key="10">
    <source>
        <dbReference type="EMBL" id="AFP72286.1"/>
    </source>
</evidence>
<dbReference type="GO" id="GO:0000166">
    <property type="term" value="F:nucleotide binding"/>
    <property type="evidence" value="ECO:0007669"/>
    <property type="project" value="InterPro"/>
</dbReference>
<dbReference type="Gene3D" id="1.10.287.690">
    <property type="entry name" value="Helix hairpin bin"/>
    <property type="match status" value="1"/>
</dbReference>
<evidence type="ECO:0000256" key="1">
    <source>
        <dbReference type="ARBA" id="ARBA00005755"/>
    </source>
</evidence>
<geneLocation type="mitochondrion" evidence="10"/>
<name>S4SN88_AGABB</name>
<keyword evidence="4" id="KW-0548">Nucleotidyltransferase</keyword>
<dbReference type="InterPro" id="IPR017964">
    <property type="entry name" value="DNA-dir_DNA_pol_B_CS"/>
</dbReference>
<dbReference type="PANTHER" id="PTHR33568:SF3">
    <property type="entry name" value="DNA-DIRECTED DNA POLYMERASE"/>
    <property type="match status" value="1"/>
</dbReference>
<evidence type="ECO:0000256" key="2">
    <source>
        <dbReference type="ARBA" id="ARBA00012417"/>
    </source>
</evidence>
<keyword evidence="6" id="KW-0239">DNA-directed DNA polymerase</keyword>
<evidence type="ECO:0000256" key="6">
    <source>
        <dbReference type="ARBA" id="ARBA00022932"/>
    </source>
</evidence>
<dbReference type="InterPro" id="IPR006172">
    <property type="entry name" value="DNA-dir_DNA_pol_B"/>
</dbReference>
<evidence type="ECO:0000256" key="8">
    <source>
        <dbReference type="ARBA" id="ARBA00049244"/>
    </source>
</evidence>
<dbReference type="GO" id="GO:0003677">
    <property type="term" value="F:DNA binding"/>
    <property type="evidence" value="ECO:0007669"/>
    <property type="project" value="UniProtKB-KW"/>
</dbReference>
<organism evidence="10">
    <name type="scientific">Agaricus bisporus var. bisporus (strain H97 / ATCC MYA-4626 / FGSC 10389)</name>
    <name type="common">White button mushroom</name>
    <dbReference type="NCBI Taxonomy" id="936046"/>
    <lineage>
        <taxon>Eukaryota</taxon>
        <taxon>Fungi</taxon>
        <taxon>Dikarya</taxon>
        <taxon>Basidiomycota</taxon>
        <taxon>Agaricomycotina</taxon>
        <taxon>Agaricomycetes</taxon>
        <taxon>Agaricomycetidae</taxon>
        <taxon>Agaricales</taxon>
        <taxon>Agaricineae</taxon>
        <taxon>Agaricaceae</taxon>
        <taxon>Agaricus</taxon>
    </lineage>
</organism>
<dbReference type="InterPro" id="IPR023211">
    <property type="entry name" value="DNA_pol_palm_dom_sf"/>
</dbReference>
<sequence length="532" mass="61371">MSLRKLAISFGVDMQKGIFPHRFVTCENLNYVGSVPAFSYFDGISLEEYNNYCRNFNNNWSLREEAVKYCISDCISLYQILIKFNQLIFDNFKININRYPTLPSLSFAIFRTLFLDKSSFVSQLSGKISKDIKLGYTGGATDMYIPTNLENELVYAYDVNSLYPSVMKHFSMPVGKPTYFEGDIRKIEPKAFGFFYCKITTPTKLNHPILQTHVKTKSGLRTVAALGTYKDMIFSEEMDNAIKLGYKFEILWGYTFEKGYIFTDFISTLYDIRLQYPKSNPMNYIAKIIMNSLYGRFGMDDQFTSTQIVHKEDYLKFEKANIGFINDVIPLTDSYLVNQNVDYTNTDLDSQSETHNINIAIASAITSYARIVMSSFKNNPNLKLFYTDTDSIYTNLNPDQMNKLFPGIVNNKELGSLKLETVSTKAIFISPKCYYLLTDDNQEIFKVKGLNKTGLSTITGKEFVQLLKKDHQVIKKQNKWFKSISESTIIIKDTLYTIKQTNNKRELIYNTRNKLINTKAYTINEDKIVKNN</sequence>
<comment type="catalytic activity">
    <reaction evidence="8">
        <text>DNA(n) + a 2'-deoxyribonucleoside 5'-triphosphate = DNA(n+1) + diphosphate</text>
        <dbReference type="Rhea" id="RHEA:22508"/>
        <dbReference type="Rhea" id="RHEA-COMP:17339"/>
        <dbReference type="Rhea" id="RHEA-COMP:17340"/>
        <dbReference type="ChEBI" id="CHEBI:33019"/>
        <dbReference type="ChEBI" id="CHEBI:61560"/>
        <dbReference type="ChEBI" id="CHEBI:173112"/>
        <dbReference type="EC" id="2.7.7.7"/>
    </reaction>
</comment>
<dbReference type="PRINTS" id="PR00106">
    <property type="entry name" value="DNAPOLB"/>
</dbReference>
<dbReference type="PROSITE" id="PS00116">
    <property type="entry name" value="DNA_POLYMERASE_B"/>
    <property type="match status" value="1"/>
</dbReference>
<evidence type="ECO:0000256" key="4">
    <source>
        <dbReference type="ARBA" id="ARBA00022695"/>
    </source>
</evidence>
<protein>
    <recommendedName>
        <fullName evidence="2">DNA-directed DNA polymerase</fullName>
        <ecNumber evidence="2">2.7.7.7</ecNumber>
    </recommendedName>
</protein>
<gene>
    <name evidence="10" type="primary">dpo2</name>
</gene>
<keyword evidence="5" id="KW-0235">DNA replication</keyword>
<keyword evidence="10" id="KW-0496">Mitochondrion</keyword>
<keyword evidence="3" id="KW-0808">Transferase</keyword>
<dbReference type="InterPro" id="IPR004868">
    <property type="entry name" value="DNA-dir_DNA_pol_B_mt/vir"/>
</dbReference>